<dbReference type="SUPFAM" id="SSF52540">
    <property type="entry name" value="P-loop containing nucleoside triphosphate hydrolases"/>
    <property type="match status" value="1"/>
</dbReference>
<dbReference type="GO" id="GO:0002101">
    <property type="term" value="P:tRNA wobble cytosine modification"/>
    <property type="evidence" value="ECO:0007669"/>
    <property type="project" value="TreeGrafter"/>
</dbReference>
<dbReference type="STRING" id="1159017.SAMN02927930_00647"/>
<dbReference type="GO" id="GO:1904812">
    <property type="term" value="P:rRNA acetylation involved in maturation of SSU-rRNA"/>
    <property type="evidence" value="ECO:0007669"/>
    <property type="project" value="TreeGrafter"/>
</dbReference>
<dbReference type="Gene3D" id="3.40.50.11040">
    <property type="match status" value="1"/>
</dbReference>
<dbReference type="InterPro" id="IPR007807">
    <property type="entry name" value="TcmA/NAT10_helicase"/>
</dbReference>
<feature type="domain" description="N-acetyltransferase" evidence="6">
    <location>
        <begin position="345"/>
        <end position="526"/>
    </location>
</feature>
<dbReference type="SUPFAM" id="SSF55729">
    <property type="entry name" value="Acyl-CoA N-acyltransferases (Nat)"/>
    <property type="match status" value="1"/>
</dbReference>
<keyword evidence="4" id="KW-0067">ATP-binding</keyword>
<keyword evidence="1 7" id="KW-0808">Transferase</keyword>
<reference evidence="8" key="1">
    <citation type="submission" date="2016-10" db="EMBL/GenBank/DDBJ databases">
        <authorList>
            <person name="Varghese N."/>
            <person name="Submissions S."/>
        </authorList>
    </citation>
    <scope>NUCLEOTIDE SEQUENCE [LARGE SCALE GENOMIC DNA]</scope>
    <source>
        <strain evidence="8">CGMCC 1.10824</strain>
    </source>
</reference>
<keyword evidence="8" id="KW-1185">Reference proteome</keyword>
<dbReference type="GO" id="GO:0005524">
    <property type="term" value="F:ATP binding"/>
    <property type="evidence" value="ECO:0007669"/>
    <property type="project" value="UniProtKB-KW"/>
</dbReference>
<dbReference type="InterPro" id="IPR013562">
    <property type="entry name" value="TmcA/NAT10_N"/>
</dbReference>
<evidence type="ECO:0000256" key="5">
    <source>
        <dbReference type="ARBA" id="ARBA00023315"/>
    </source>
</evidence>
<proteinExistence type="predicted"/>
<evidence type="ECO:0000256" key="3">
    <source>
        <dbReference type="ARBA" id="ARBA00022741"/>
    </source>
</evidence>
<keyword evidence="5" id="KW-0012">Acyltransferase</keyword>
<keyword evidence="3" id="KW-0547">Nucleotide-binding</keyword>
<organism evidence="7 8">
    <name type="scientific">Pseudidiomarina indica</name>
    <dbReference type="NCBI Taxonomy" id="1159017"/>
    <lineage>
        <taxon>Bacteria</taxon>
        <taxon>Pseudomonadati</taxon>
        <taxon>Pseudomonadota</taxon>
        <taxon>Gammaproteobacteria</taxon>
        <taxon>Alteromonadales</taxon>
        <taxon>Idiomarinaceae</taxon>
        <taxon>Pseudidiomarina</taxon>
    </lineage>
</organism>
<dbReference type="Gene3D" id="3.40.630.30">
    <property type="match status" value="1"/>
</dbReference>
<dbReference type="GO" id="GO:0051391">
    <property type="term" value="P:tRNA acetylation"/>
    <property type="evidence" value="ECO:0007669"/>
    <property type="project" value="TreeGrafter"/>
</dbReference>
<sequence length="640" mass="72422">MMTLQPALQQLKTAHRRAVFLFDGPLQWQQQQLASIQQEFPHPLYLSSSNPQTIAVHRYRDYLGATNDTVVLDFQDNIHADALAALAGTVRGGGLLFVMLPEQETPFKQRLLKTAQQFKTVHHITSATDWFKVLTHTEAAIVPSPFIPTFPTSAQQQIVDSMLQLPGTCHILMADRGRGKSATLGLACAGWREQYRGLELIVTGPRPAAVELLLTHANQSVRFVPWDKLLREYKPRSIRLVIDEAAAIPMHILQELVRRFTVWAVASTVDGYEGCGRGFAIRFVEWLTEQRLSKVHQLEEPLRWSTLDEVEPWLNQALLMKPSQPQEVALPTAEFDLGDVTFRDCHSHQLTEAELQAVIALLLEAHYQSSPNDLRLLLDDAQQRLLLARTQHELIGVIWYSCEGELPASLHQPIVDGQRRLNGQVLPQALGFYLQQPSVLNWQWWRVTRIAVRDSARRHGVGLKLLQQLQVQAQEAGIDALGSSFGANPNVLKFWQQSLYQMIRLGRKLNMASGYPNALVAQGLQAESKALLKQLHQFCQAELEWRNRQPLIVTDSMYAIAKNILRGFAHANLPFTEAQFAWIVCDLKYPLRASGTSLPGQILNMSDNLAAITRQYGYSSQQSMQRQLRQVAREYVELIR</sequence>
<dbReference type="InterPro" id="IPR016181">
    <property type="entry name" value="Acyl_CoA_acyltransferase"/>
</dbReference>
<accession>A0A1G6B4B7</accession>
<gene>
    <name evidence="7" type="ORF">SAMN02927930_00647</name>
</gene>
<dbReference type="InterPro" id="IPR032672">
    <property type="entry name" value="TmcA/NAT10/Kre33"/>
</dbReference>
<evidence type="ECO:0000259" key="6">
    <source>
        <dbReference type="PROSITE" id="PS51186"/>
    </source>
</evidence>
<dbReference type="GO" id="GO:0051392">
    <property type="term" value="F:tRNA cytidine N4-acetyltransferase activity"/>
    <property type="evidence" value="ECO:0007669"/>
    <property type="project" value="TreeGrafter"/>
</dbReference>
<dbReference type="Pfam" id="PF13718">
    <property type="entry name" value="GNAT_acetyltr_2"/>
    <property type="match status" value="1"/>
</dbReference>
<evidence type="ECO:0000256" key="1">
    <source>
        <dbReference type="ARBA" id="ARBA00022679"/>
    </source>
</evidence>
<keyword evidence="2" id="KW-0819">tRNA processing</keyword>
<name>A0A1G6B4B7_9GAMM</name>
<dbReference type="GO" id="GO:1990883">
    <property type="term" value="F:18S rRNA cytidine N-acetyltransferase activity"/>
    <property type="evidence" value="ECO:0007669"/>
    <property type="project" value="TreeGrafter"/>
</dbReference>
<evidence type="ECO:0000313" key="8">
    <source>
        <dbReference type="Proteomes" id="UP000199626"/>
    </source>
</evidence>
<protein>
    <submittedName>
        <fullName evidence="7">tRNA(Met) cytidine acetyltransferase</fullName>
    </submittedName>
</protein>
<dbReference type="Pfam" id="PF08351">
    <property type="entry name" value="TmcA_N"/>
    <property type="match status" value="1"/>
</dbReference>
<dbReference type="GO" id="GO:0000049">
    <property type="term" value="F:tRNA binding"/>
    <property type="evidence" value="ECO:0007669"/>
    <property type="project" value="TreeGrafter"/>
</dbReference>
<dbReference type="PROSITE" id="PS51186">
    <property type="entry name" value="GNAT"/>
    <property type="match status" value="1"/>
</dbReference>
<dbReference type="EMBL" id="FMXN01000002">
    <property type="protein sequence ID" value="SDB15465.1"/>
    <property type="molecule type" value="Genomic_DNA"/>
</dbReference>
<dbReference type="AlphaFoldDB" id="A0A1G6B4B7"/>
<evidence type="ECO:0000256" key="2">
    <source>
        <dbReference type="ARBA" id="ARBA00022694"/>
    </source>
</evidence>
<dbReference type="PANTHER" id="PTHR10925:SF5">
    <property type="entry name" value="RNA CYTIDINE ACETYLTRANSFERASE"/>
    <property type="match status" value="1"/>
</dbReference>
<evidence type="ECO:0000256" key="4">
    <source>
        <dbReference type="ARBA" id="ARBA00022840"/>
    </source>
</evidence>
<dbReference type="PANTHER" id="PTHR10925">
    <property type="entry name" value="N-ACETYLTRANSFERASE 10"/>
    <property type="match status" value="1"/>
</dbReference>
<dbReference type="Gene3D" id="3.40.50.300">
    <property type="entry name" value="P-loop containing nucleotide triphosphate hydrolases"/>
    <property type="match status" value="1"/>
</dbReference>
<dbReference type="OrthoDB" id="5578851at2"/>
<dbReference type="Proteomes" id="UP000199626">
    <property type="component" value="Unassembled WGS sequence"/>
</dbReference>
<evidence type="ECO:0000313" key="7">
    <source>
        <dbReference type="EMBL" id="SDB15465.1"/>
    </source>
</evidence>
<dbReference type="InterPro" id="IPR000182">
    <property type="entry name" value="GNAT_dom"/>
</dbReference>
<dbReference type="RefSeq" id="WP_092591682.1">
    <property type="nucleotide sequence ID" value="NZ_FMXN01000002.1"/>
</dbReference>
<dbReference type="InterPro" id="IPR027417">
    <property type="entry name" value="P-loop_NTPase"/>
</dbReference>
<dbReference type="Pfam" id="PF05127">
    <property type="entry name" value="NAT10_TcmA_helicase"/>
    <property type="match status" value="1"/>
</dbReference>